<dbReference type="EMBL" id="CAJVQA010002369">
    <property type="protein sequence ID" value="CAG8544870.1"/>
    <property type="molecule type" value="Genomic_DNA"/>
</dbReference>
<comment type="caution">
    <text evidence="2">The sequence shown here is derived from an EMBL/GenBank/DDBJ whole genome shotgun (WGS) entry which is preliminary data.</text>
</comment>
<feature type="region of interest" description="Disordered" evidence="1">
    <location>
        <begin position="145"/>
        <end position="168"/>
    </location>
</feature>
<evidence type="ECO:0000313" key="3">
    <source>
        <dbReference type="Proteomes" id="UP000789759"/>
    </source>
</evidence>
<dbReference type="Proteomes" id="UP000789759">
    <property type="component" value="Unassembled WGS sequence"/>
</dbReference>
<proteinExistence type="predicted"/>
<protein>
    <submittedName>
        <fullName evidence="2">25232_t:CDS:1</fullName>
    </submittedName>
</protein>
<name>A0A9N9AYM8_9GLOM</name>
<sequence length="485" mass="56707">MDSCPEPRLKTTKYFLYKCERNILGVDMFFIFEPASKWSLEIYVNHKINNRSEYSFDQVKELFVANLKQIHELRATPLAIRSLCDEYIKWLETWKGIAVTEACRKYYNAQKQYDRKRKYRNVVGETISEQAQAYVFDEHLNAEQKQEALKSSKDHEQRCTTPPPRRVKTDEELLSTPNKRIVDHDSVVLYLEAMGNKIVQNQVVNRDRLPTGWTDDLFKYLDNAFDKPSYEFKTAIMEHIKNEPENKFRLYCEKVLMDFYNLVDIRSTLSRNIKERKYIVQHISSLFKFYESTFETMVFDWIESHSPATKISKSSTNSGIVLVDGRGTRVLDDKDMWHMEVAGPPSVASKKHTINDTIKSLHTDLFNLVAILMEHLDCPVETATKIKVLSSQIIGYRMTLYTLNMSTDGSFHSSELASAVFPFSFDARAKFKAIFRLMFIFHDEIVEQISIMQNLDMDINYYQGRLVRDVLDIPKGLKDLLQQDE</sequence>
<gene>
    <name evidence="2" type="ORF">CPELLU_LOCUS4469</name>
</gene>
<accession>A0A9N9AYM8</accession>
<feature type="compositionally biased region" description="Basic and acidic residues" evidence="1">
    <location>
        <begin position="145"/>
        <end position="158"/>
    </location>
</feature>
<evidence type="ECO:0000256" key="1">
    <source>
        <dbReference type="SAM" id="MobiDB-lite"/>
    </source>
</evidence>
<organism evidence="2 3">
    <name type="scientific">Cetraspora pellucida</name>
    <dbReference type="NCBI Taxonomy" id="1433469"/>
    <lineage>
        <taxon>Eukaryota</taxon>
        <taxon>Fungi</taxon>
        <taxon>Fungi incertae sedis</taxon>
        <taxon>Mucoromycota</taxon>
        <taxon>Glomeromycotina</taxon>
        <taxon>Glomeromycetes</taxon>
        <taxon>Diversisporales</taxon>
        <taxon>Gigasporaceae</taxon>
        <taxon>Cetraspora</taxon>
    </lineage>
</organism>
<reference evidence="2" key="1">
    <citation type="submission" date="2021-06" db="EMBL/GenBank/DDBJ databases">
        <authorList>
            <person name="Kallberg Y."/>
            <person name="Tangrot J."/>
            <person name="Rosling A."/>
        </authorList>
    </citation>
    <scope>NUCLEOTIDE SEQUENCE</scope>
    <source>
        <strain evidence="2">FL966</strain>
    </source>
</reference>
<dbReference type="AlphaFoldDB" id="A0A9N9AYM8"/>
<dbReference type="OrthoDB" id="2431961at2759"/>
<keyword evidence="3" id="KW-1185">Reference proteome</keyword>
<evidence type="ECO:0000313" key="2">
    <source>
        <dbReference type="EMBL" id="CAG8544870.1"/>
    </source>
</evidence>